<dbReference type="STRING" id="65357.A0A024GK24"/>
<dbReference type="Gene3D" id="2.60.40.150">
    <property type="entry name" value="C2 domain"/>
    <property type="match status" value="1"/>
</dbReference>
<dbReference type="InterPro" id="IPR011990">
    <property type="entry name" value="TPR-like_helical_dom_sf"/>
</dbReference>
<dbReference type="EMBL" id="CAIX01000152">
    <property type="protein sequence ID" value="CCI47117.1"/>
    <property type="molecule type" value="Genomic_DNA"/>
</dbReference>
<keyword evidence="5" id="KW-0472">Membrane</keyword>
<dbReference type="Gene3D" id="1.25.40.10">
    <property type="entry name" value="Tetratricopeptide repeat domain"/>
    <property type="match status" value="1"/>
</dbReference>
<dbReference type="AlphaFoldDB" id="A0A024GK24"/>
<dbReference type="InParanoid" id="A0A024GK24"/>
<protein>
    <submittedName>
        <fullName evidence="6">Uncharacterized protein</fullName>
    </submittedName>
</protein>
<keyword evidence="2 3" id="KW-0802">TPR repeat</keyword>
<reference evidence="6 7" key="1">
    <citation type="submission" date="2012-05" db="EMBL/GenBank/DDBJ databases">
        <title>Recombination and specialization in a pathogen metapopulation.</title>
        <authorList>
            <person name="Gardiner A."/>
            <person name="Kemen E."/>
            <person name="Schultz-Larsen T."/>
            <person name="MacLean D."/>
            <person name="Van Oosterhout C."/>
            <person name="Jones J.D.G."/>
        </authorList>
    </citation>
    <scope>NUCLEOTIDE SEQUENCE [LARGE SCALE GENOMIC DNA]</scope>
    <source>
        <strain evidence="6 7">Ac Nc2</strain>
    </source>
</reference>
<keyword evidence="1" id="KW-0677">Repeat</keyword>
<keyword evidence="5" id="KW-0812">Transmembrane</keyword>
<feature type="repeat" description="TPR" evidence="3">
    <location>
        <begin position="520"/>
        <end position="553"/>
    </location>
</feature>
<gene>
    <name evidence="6" type="ORF">BN9_080860</name>
</gene>
<proteinExistence type="predicted"/>
<organism evidence="6 7">
    <name type="scientific">Albugo candida</name>
    <dbReference type="NCBI Taxonomy" id="65357"/>
    <lineage>
        <taxon>Eukaryota</taxon>
        <taxon>Sar</taxon>
        <taxon>Stramenopiles</taxon>
        <taxon>Oomycota</taxon>
        <taxon>Peronosporomycetes</taxon>
        <taxon>Albuginales</taxon>
        <taxon>Albuginaceae</taxon>
        <taxon>Albugo</taxon>
    </lineage>
</organism>
<dbReference type="PANTHER" id="PTHR11242:SF0">
    <property type="entry name" value="TPR_REGION DOMAIN-CONTAINING PROTEIN"/>
    <property type="match status" value="1"/>
</dbReference>
<evidence type="ECO:0000313" key="7">
    <source>
        <dbReference type="Proteomes" id="UP000053237"/>
    </source>
</evidence>
<dbReference type="InterPro" id="IPR035892">
    <property type="entry name" value="C2_domain_sf"/>
</dbReference>
<keyword evidence="4" id="KW-0175">Coiled coil</keyword>
<evidence type="ECO:0000256" key="1">
    <source>
        <dbReference type="ARBA" id="ARBA00022737"/>
    </source>
</evidence>
<keyword evidence="5" id="KW-1133">Transmembrane helix</keyword>
<dbReference type="OrthoDB" id="433738at2759"/>
<dbReference type="SUPFAM" id="SSF48452">
    <property type="entry name" value="TPR-like"/>
    <property type="match status" value="1"/>
</dbReference>
<dbReference type="PANTHER" id="PTHR11242">
    <property type="entry name" value="ARYL HYDROCARBON RECEPTOR INTERACTING PROTEIN RELATED"/>
    <property type="match status" value="1"/>
</dbReference>
<sequence>MDEETCENPNLCLSTDSLYESSEWVKCSLDSMESIAVETENEIRQLECLYTNSIRNANGIDIDRNTKKALGRFTIRIGKITEFEDIIRQHPLLAHVKDSLQLYLTATIGPSETCEKLMNRCKRSKAVSIVTNSQMIAWDELITFEGIRSKKADVKVVILCKSKMLADIALGEIHLSCMQYLDQKPHAGWLSVKGSPVDNKHKQRQAKLHLEVSFEYDAMSRNEENLKEKRMKKKNLEEALQLYSENAPKLQANNRHPAAFGIEAVNSDLYIPGFKFTVDAHHPGAVQEAPLPDKSRVETPYGRGVVICYRKVSKIYVIQLDPHLSGQTSSCAYLQRDFVRDEPEYPILKVFSTVLTPYGLGQIVEIREKDGFVVVQAPFGKMYIQRNEIRAPPKSVDTMTTKELIDEAVSTTEKGNELYKQSKLDNAVFTYLKSLDYLERVKQQTATHKQKAIILKTMVRCHLNIGACKLKTDAFEHASTACTNAINILTILLENRSGHVVNWMARLGITEQLLFSDWPAKARFRRAQAYVKMHKYSDAREDLIAAIRLNPKDKSCRVLLKHVNVLYSEQKDNEKQAWGGIFENVGADVKGNEEKEQFKEKKIFGSSDNELPETRAENLDATAASASDGHSDIFIKTLVSVSIFSVSVATFAFLAFRRKHL</sequence>
<evidence type="ECO:0000256" key="4">
    <source>
        <dbReference type="SAM" id="Coils"/>
    </source>
</evidence>
<feature type="coiled-coil region" evidence="4">
    <location>
        <begin position="219"/>
        <end position="253"/>
    </location>
</feature>
<evidence type="ECO:0000256" key="3">
    <source>
        <dbReference type="PROSITE-ProRule" id="PRU00339"/>
    </source>
</evidence>
<dbReference type="SMART" id="SM00028">
    <property type="entry name" value="TPR"/>
    <property type="match status" value="3"/>
</dbReference>
<dbReference type="InterPro" id="IPR039663">
    <property type="entry name" value="AIP/AIPL1/TTC9"/>
</dbReference>
<name>A0A024GK24_9STRA</name>
<dbReference type="PROSITE" id="PS50005">
    <property type="entry name" value="TPR"/>
    <property type="match status" value="1"/>
</dbReference>
<keyword evidence="7" id="KW-1185">Reference proteome</keyword>
<evidence type="ECO:0000256" key="5">
    <source>
        <dbReference type="SAM" id="Phobius"/>
    </source>
</evidence>
<accession>A0A024GK24</accession>
<evidence type="ECO:0000256" key="2">
    <source>
        <dbReference type="ARBA" id="ARBA00022803"/>
    </source>
</evidence>
<dbReference type="Proteomes" id="UP000053237">
    <property type="component" value="Unassembled WGS sequence"/>
</dbReference>
<evidence type="ECO:0000313" key="6">
    <source>
        <dbReference type="EMBL" id="CCI47117.1"/>
    </source>
</evidence>
<comment type="caution">
    <text evidence="6">The sequence shown here is derived from an EMBL/GenBank/DDBJ whole genome shotgun (WGS) entry which is preliminary data.</text>
</comment>
<feature type="transmembrane region" description="Helical" evidence="5">
    <location>
        <begin position="633"/>
        <end position="656"/>
    </location>
</feature>
<dbReference type="InterPro" id="IPR019734">
    <property type="entry name" value="TPR_rpt"/>
</dbReference>